<name>A0A5J4UM68_9EUKA</name>
<reference evidence="2 3" key="1">
    <citation type="submission" date="2019-03" db="EMBL/GenBank/DDBJ databases">
        <title>Single cell metagenomics reveals metabolic interactions within the superorganism composed of flagellate Streblomastix strix and complex community of Bacteroidetes bacteria on its surface.</title>
        <authorList>
            <person name="Treitli S.C."/>
            <person name="Kolisko M."/>
            <person name="Husnik F."/>
            <person name="Keeling P."/>
            <person name="Hampl V."/>
        </authorList>
    </citation>
    <scope>NUCLEOTIDE SEQUENCE [LARGE SCALE GENOMIC DNA]</scope>
    <source>
        <strain evidence="2">ST1C</strain>
    </source>
</reference>
<organism evidence="2 3">
    <name type="scientific">Streblomastix strix</name>
    <dbReference type="NCBI Taxonomy" id="222440"/>
    <lineage>
        <taxon>Eukaryota</taxon>
        <taxon>Metamonada</taxon>
        <taxon>Preaxostyla</taxon>
        <taxon>Oxymonadida</taxon>
        <taxon>Streblomastigidae</taxon>
        <taxon>Streblomastix</taxon>
    </lineage>
</organism>
<gene>
    <name evidence="2" type="ORF">EZS28_033333</name>
</gene>
<comment type="caution">
    <text evidence="2">The sequence shown here is derived from an EMBL/GenBank/DDBJ whole genome shotgun (WGS) entry which is preliminary data.</text>
</comment>
<evidence type="ECO:0000313" key="3">
    <source>
        <dbReference type="Proteomes" id="UP000324800"/>
    </source>
</evidence>
<dbReference type="Proteomes" id="UP000324800">
    <property type="component" value="Unassembled WGS sequence"/>
</dbReference>
<protein>
    <submittedName>
        <fullName evidence="2">Uncharacterized protein</fullName>
    </submittedName>
</protein>
<feature type="region of interest" description="Disordered" evidence="1">
    <location>
        <begin position="46"/>
        <end position="66"/>
    </location>
</feature>
<dbReference type="AlphaFoldDB" id="A0A5J4UM68"/>
<proteinExistence type="predicted"/>
<evidence type="ECO:0000313" key="2">
    <source>
        <dbReference type="EMBL" id="KAA6371140.1"/>
    </source>
</evidence>
<feature type="compositionally biased region" description="Polar residues" evidence="1">
    <location>
        <begin position="46"/>
        <end position="57"/>
    </location>
</feature>
<evidence type="ECO:0000256" key="1">
    <source>
        <dbReference type="SAM" id="MobiDB-lite"/>
    </source>
</evidence>
<accession>A0A5J4UM68</accession>
<dbReference type="EMBL" id="SNRW01014743">
    <property type="protein sequence ID" value="KAA6371140.1"/>
    <property type="molecule type" value="Genomic_DNA"/>
</dbReference>
<sequence>MGQIQNACELMLPQQLDRDESLDLNSTSIQGQIEDSLLDSEFATSCKSNIGDSTYGSSEDKQKEIK</sequence>